<accession>A0A7W4Z814</accession>
<gene>
    <name evidence="1" type="ORF">FHS09_000884</name>
</gene>
<proteinExistence type="predicted"/>
<comment type="caution">
    <text evidence="1">The sequence shown here is derived from an EMBL/GenBank/DDBJ whole genome shotgun (WGS) entry which is preliminary data.</text>
</comment>
<reference evidence="1 2" key="1">
    <citation type="submission" date="2020-08" db="EMBL/GenBank/DDBJ databases">
        <title>Genomic Encyclopedia of Type Strains, Phase III (KMG-III): the genomes of soil and plant-associated and newly described type strains.</title>
        <authorList>
            <person name="Whitman W."/>
        </authorList>
    </citation>
    <scope>NUCLEOTIDE SEQUENCE [LARGE SCALE GENOMIC DNA]</scope>
    <source>
        <strain evidence="1 2">CECT 8799</strain>
    </source>
</reference>
<evidence type="ECO:0000313" key="2">
    <source>
        <dbReference type="Proteomes" id="UP000535937"/>
    </source>
</evidence>
<name>A0A7W4Z814_9GAMM</name>
<evidence type="ECO:0000313" key="1">
    <source>
        <dbReference type="EMBL" id="MBB3060071.1"/>
    </source>
</evidence>
<sequence length="88" mass="9601">MAILVTDTAIWTMDNEFGLLVACNIPRSIYCLLLRVTHGGSSLVASAFDSPTVLMRNNMLIFSGHDGSPIVDLWKSQPVGWVVNGRPL</sequence>
<dbReference type="EMBL" id="JACHWZ010000003">
    <property type="protein sequence ID" value="MBB3060071.1"/>
    <property type="molecule type" value="Genomic_DNA"/>
</dbReference>
<keyword evidence="2" id="KW-1185">Reference proteome</keyword>
<dbReference type="AlphaFoldDB" id="A0A7W4Z814"/>
<protein>
    <submittedName>
        <fullName evidence="1">Uncharacterized protein</fullName>
    </submittedName>
</protein>
<dbReference type="Proteomes" id="UP000535937">
    <property type="component" value="Unassembled WGS sequence"/>
</dbReference>
<organism evidence="1 2">
    <name type="scientific">Microbulbifer rhizosphaerae</name>
    <dbReference type="NCBI Taxonomy" id="1562603"/>
    <lineage>
        <taxon>Bacteria</taxon>
        <taxon>Pseudomonadati</taxon>
        <taxon>Pseudomonadota</taxon>
        <taxon>Gammaproteobacteria</taxon>
        <taxon>Cellvibrionales</taxon>
        <taxon>Microbulbiferaceae</taxon>
        <taxon>Microbulbifer</taxon>
    </lineage>
</organism>